<organism evidence="4 5">
    <name type="scientific">Stentor coeruleus</name>
    <dbReference type="NCBI Taxonomy" id="5963"/>
    <lineage>
        <taxon>Eukaryota</taxon>
        <taxon>Sar</taxon>
        <taxon>Alveolata</taxon>
        <taxon>Ciliophora</taxon>
        <taxon>Postciliodesmatophora</taxon>
        <taxon>Heterotrichea</taxon>
        <taxon>Heterotrichida</taxon>
        <taxon>Stentoridae</taxon>
        <taxon>Stentor</taxon>
    </lineage>
</organism>
<keyword evidence="5" id="KW-1185">Reference proteome</keyword>
<keyword evidence="2" id="KW-0813">Transport</keyword>
<evidence type="ECO:0000256" key="1">
    <source>
        <dbReference type="ARBA" id="ARBA00010394"/>
    </source>
</evidence>
<evidence type="ECO:0008006" key="6">
    <source>
        <dbReference type="Google" id="ProtNLM"/>
    </source>
</evidence>
<dbReference type="PANTHER" id="PTHR23316">
    <property type="entry name" value="IMPORTIN ALPHA"/>
    <property type="match status" value="1"/>
</dbReference>
<keyword evidence="3" id="KW-0653">Protein transport</keyword>
<dbReference type="Gene3D" id="1.25.10.10">
    <property type="entry name" value="Leucine-rich Repeat Variant"/>
    <property type="match status" value="1"/>
</dbReference>
<proteinExistence type="inferred from homology"/>
<sequence length="264" mass="30078">MPLLLKIRPDDYETTSNFLLIGKSLSSQSLENCILFSKKNLFPLYLKYCIDPKREFAYPSLRTIGNIVYFSNDLTRDLLDMGLLPKLTFNLINRSQETQKDVLSIFSNIFLSTKSLALSVITNSDFNTYIKILNMGSETIRISALLGLCNAISLKDMKIIITLLNFGFLENLLEFSSSSDSEILIKILSSLRIIFTKVSDVMNCDQYQDFLKKFTNFGGCDALEKLQVHKNNEIHLEAKKIIEEFIGIETDEISLNAVDTFIFN</sequence>
<dbReference type="Pfam" id="PF16186">
    <property type="entry name" value="Arm_3"/>
    <property type="match status" value="1"/>
</dbReference>
<protein>
    <recommendedName>
        <fullName evidence="6">Armadillo repeat-containing domain-containing protein</fullName>
    </recommendedName>
</protein>
<name>A0A1R2B670_9CILI</name>
<comment type="caution">
    <text evidence="4">The sequence shown here is derived from an EMBL/GenBank/DDBJ whole genome shotgun (WGS) entry which is preliminary data.</text>
</comment>
<gene>
    <name evidence="4" type="ORF">SteCoe_29304</name>
</gene>
<evidence type="ECO:0000313" key="5">
    <source>
        <dbReference type="Proteomes" id="UP000187209"/>
    </source>
</evidence>
<reference evidence="4 5" key="1">
    <citation type="submission" date="2016-11" db="EMBL/GenBank/DDBJ databases">
        <title>The macronuclear genome of Stentor coeruleus: a giant cell with tiny introns.</title>
        <authorList>
            <person name="Slabodnick M."/>
            <person name="Ruby J.G."/>
            <person name="Reiff S.B."/>
            <person name="Swart E.C."/>
            <person name="Gosai S."/>
            <person name="Prabakaran S."/>
            <person name="Witkowska E."/>
            <person name="Larue G.E."/>
            <person name="Fisher S."/>
            <person name="Freeman R.M."/>
            <person name="Gunawardena J."/>
            <person name="Chu W."/>
            <person name="Stover N.A."/>
            <person name="Gregory B.D."/>
            <person name="Nowacki M."/>
            <person name="Derisi J."/>
            <person name="Roy S.W."/>
            <person name="Marshall W.F."/>
            <person name="Sood P."/>
        </authorList>
    </citation>
    <scope>NUCLEOTIDE SEQUENCE [LARGE SCALE GENOMIC DNA]</scope>
    <source>
        <strain evidence="4">WM001</strain>
    </source>
</reference>
<evidence type="ECO:0000313" key="4">
    <source>
        <dbReference type="EMBL" id="OMJ72283.1"/>
    </source>
</evidence>
<evidence type="ECO:0000256" key="2">
    <source>
        <dbReference type="ARBA" id="ARBA00022448"/>
    </source>
</evidence>
<dbReference type="Proteomes" id="UP000187209">
    <property type="component" value="Unassembled WGS sequence"/>
</dbReference>
<dbReference type="InterPro" id="IPR032413">
    <property type="entry name" value="Arm_3"/>
</dbReference>
<comment type="similarity">
    <text evidence="1">Belongs to the importin alpha family.</text>
</comment>
<evidence type="ECO:0000256" key="3">
    <source>
        <dbReference type="ARBA" id="ARBA00022927"/>
    </source>
</evidence>
<dbReference type="InterPro" id="IPR016024">
    <property type="entry name" value="ARM-type_fold"/>
</dbReference>
<dbReference type="AlphaFoldDB" id="A0A1R2B670"/>
<dbReference type="InterPro" id="IPR011989">
    <property type="entry name" value="ARM-like"/>
</dbReference>
<dbReference type="EMBL" id="MPUH01000914">
    <property type="protein sequence ID" value="OMJ72283.1"/>
    <property type="molecule type" value="Genomic_DNA"/>
</dbReference>
<dbReference type="GO" id="GO:0015031">
    <property type="term" value="P:protein transport"/>
    <property type="evidence" value="ECO:0007669"/>
    <property type="project" value="UniProtKB-KW"/>
</dbReference>
<dbReference type="SUPFAM" id="SSF48371">
    <property type="entry name" value="ARM repeat"/>
    <property type="match status" value="1"/>
</dbReference>
<accession>A0A1R2B670</accession>